<feature type="binding site" evidence="1">
    <location>
        <position position="166"/>
    </location>
    <ligand>
        <name>Zn(2+)</name>
        <dbReference type="ChEBI" id="CHEBI:29105"/>
        <note>catalytic</note>
    </ligand>
</feature>
<dbReference type="InterPro" id="IPR006026">
    <property type="entry name" value="Peptidase_Metallo"/>
</dbReference>
<name>A0A7R8Z0X8_HERIL</name>
<dbReference type="PANTHER" id="PTHR10127">
    <property type="entry name" value="DISCOIDIN, CUB, EGF, LAMININ , AND ZINC METALLOPROTEASE DOMAIN CONTAINING"/>
    <property type="match status" value="1"/>
</dbReference>
<feature type="binding site" evidence="1">
    <location>
        <position position="156"/>
    </location>
    <ligand>
        <name>Zn(2+)</name>
        <dbReference type="ChEBI" id="CHEBI:29105"/>
        <note>catalytic</note>
    </ligand>
</feature>
<feature type="active site" evidence="1">
    <location>
        <position position="157"/>
    </location>
</feature>
<evidence type="ECO:0000259" key="3">
    <source>
        <dbReference type="PROSITE" id="PS51864"/>
    </source>
</evidence>
<keyword evidence="1 2" id="KW-0482">Metalloprotease</keyword>
<keyword evidence="5" id="KW-1185">Reference proteome</keyword>
<dbReference type="InterPro" id="IPR024079">
    <property type="entry name" value="MetalloPept_cat_dom_sf"/>
</dbReference>
<sequence length="263" mass="30349">MVSQSFIIVLTLLGQILTCNSHPVDSFESDPEEFGDYFEGDMDLDDIQRIALENQDHRNGVVNESYNWPNNTVYYEISDVFDDEHRNYILKGISHIEAASCLRFYPKDESTPDYIFIIGENTGCHTKVGYRGGEQTLNLQIYQLEAGCFRIGTIMHEILHALGFHHQHNTPDRDVYITIVPENIRTGKERNFKKNLATDVTDYGVQYDYASVMHYRPTAYSRNHNPTIIPKDPDATIGQRLELSEGDIWKLNRKYNCTDEILD</sequence>
<gene>
    <name evidence="4" type="ORF">HERILL_LOCUS11748</name>
</gene>
<comment type="cofactor">
    <cofactor evidence="1 2">
        <name>Zn(2+)</name>
        <dbReference type="ChEBI" id="CHEBI:29105"/>
    </cofactor>
    <text evidence="1 2">Binds 1 zinc ion per subunit.</text>
</comment>
<keyword evidence="1 2" id="KW-0378">Hydrolase</keyword>
<dbReference type="GO" id="GO:0004222">
    <property type="term" value="F:metalloendopeptidase activity"/>
    <property type="evidence" value="ECO:0007669"/>
    <property type="project" value="UniProtKB-UniRule"/>
</dbReference>
<dbReference type="Proteomes" id="UP000594454">
    <property type="component" value="Chromosome 4"/>
</dbReference>
<dbReference type="PANTHER" id="PTHR10127:SF814">
    <property type="entry name" value="MEPRIN A SUBUNIT BETA"/>
    <property type="match status" value="1"/>
</dbReference>
<protein>
    <recommendedName>
        <fullName evidence="2">Metalloendopeptidase</fullName>
        <ecNumber evidence="2">3.4.24.-</ecNumber>
    </recommendedName>
</protein>
<dbReference type="GO" id="GO:0006508">
    <property type="term" value="P:proteolysis"/>
    <property type="evidence" value="ECO:0007669"/>
    <property type="project" value="UniProtKB-KW"/>
</dbReference>
<feature type="signal peptide" evidence="2">
    <location>
        <begin position="1"/>
        <end position="21"/>
    </location>
</feature>
<dbReference type="InterPro" id="IPR034035">
    <property type="entry name" value="Astacin-like_dom"/>
</dbReference>
<dbReference type="InterPro" id="IPR001506">
    <property type="entry name" value="Peptidase_M12A"/>
</dbReference>
<evidence type="ECO:0000313" key="5">
    <source>
        <dbReference type="Proteomes" id="UP000594454"/>
    </source>
</evidence>
<proteinExistence type="predicted"/>
<dbReference type="EMBL" id="LR899012">
    <property type="protein sequence ID" value="CAD7089176.1"/>
    <property type="molecule type" value="Genomic_DNA"/>
</dbReference>
<accession>A0A7R8Z0X8</accession>
<comment type="caution">
    <text evidence="1">Lacks conserved residue(s) required for the propagation of feature annotation.</text>
</comment>
<dbReference type="GO" id="GO:0008270">
    <property type="term" value="F:zinc ion binding"/>
    <property type="evidence" value="ECO:0007669"/>
    <property type="project" value="UniProtKB-UniRule"/>
</dbReference>
<reference evidence="4 5" key="1">
    <citation type="submission" date="2020-11" db="EMBL/GenBank/DDBJ databases">
        <authorList>
            <person name="Wallbank WR R."/>
            <person name="Pardo Diaz C."/>
            <person name="Kozak K."/>
            <person name="Martin S."/>
            <person name="Jiggins C."/>
            <person name="Moest M."/>
            <person name="Warren A I."/>
            <person name="Generalovic N T."/>
            <person name="Byers J.R.P. K."/>
            <person name="Montejo-Kovacevich G."/>
            <person name="Yen C E."/>
        </authorList>
    </citation>
    <scope>NUCLEOTIDE SEQUENCE [LARGE SCALE GENOMIC DNA]</scope>
</reference>
<dbReference type="PRINTS" id="PR00480">
    <property type="entry name" value="ASTACIN"/>
</dbReference>
<keyword evidence="1 2" id="KW-0862">Zinc</keyword>
<dbReference type="PROSITE" id="PS51864">
    <property type="entry name" value="ASTACIN"/>
    <property type="match status" value="1"/>
</dbReference>
<dbReference type="SUPFAM" id="SSF55486">
    <property type="entry name" value="Metalloproteases ('zincins'), catalytic domain"/>
    <property type="match status" value="1"/>
</dbReference>
<feature type="domain" description="Peptidase M12A" evidence="3">
    <location>
        <begin position="59"/>
        <end position="258"/>
    </location>
</feature>
<dbReference type="OrthoDB" id="291007at2759"/>
<dbReference type="CDD" id="cd04280">
    <property type="entry name" value="ZnMc_astacin_like"/>
    <property type="match status" value="1"/>
</dbReference>
<dbReference type="Pfam" id="PF01400">
    <property type="entry name" value="Astacin"/>
    <property type="match status" value="1"/>
</dbReference>
<dbReference type="SMART" id="SM00235">
    <property type="entry name" value="ZnMc"/>
    <property type="match status" value="1"/>
</dbReference>
<dbReference type="AlphaFoldDB" id="A0A7R8Z0X8"/>
<keyword evidence="2" id="KW-0732">Signal</keyword>
<dbReference type="InParanoid" id="A0A7R8Z0X8"/>
<dbReference type="EC" id="3.4.24.-" evidence="2"/>
<dbReference type="Gene3D" id="3.40.390.10">
    <property type="entry name" value="Collagenase (Catalytic Domain)"/>
    <property type="match status" value="1"/>
</dbReference>
<feature type="chain" id="PRO_5031599958" description="Metalloendopeptidase" evidence="2">
    <location>
        <begin position="22"/>
        <end position="263"/>
    </location>
</feature>
<feature type="binding site" evidence="1">
    <location>
        <position position="160"/>
    </location>
    <ligand>
        <name>Zn(2+)</name>
        <dbReference type="ChEBI" id="CHEBI:29105"/>
        <note>catalytic</note>
    </ligand>
</feature>
<keyword evidence="1 2" id="KW-0479">Metal-binding</keyword>
<dbReference type="OMA" id="FRTIESI"/>
<keyword evidence="1 2" id="KW-0645">Protease</keyword>
<evidence type="ECO:0000256" key="2">
    <source>
        <dbReference type="RuleBase" id="RU361183"/>
    </source>
</evidence>
<evidence type="ECO:0000313" key="4">
    <source>
        <dbReference type="EMBL" id="CAD7089176.1"/>
    </source>
</evidence>
<organism evidence="4 5">
    <name type="scientific">Hermetia illucens</name>
    <name type="common">Black soldier fly</name>
    <dbReference type="NCBI Taxonomy" id="343691"/>
    <lineage>
        <taxon>Eukaryota</taxon>
        <taxon>Metazoa</taxon>
        <taxon>Ecdysozoa</taxon>
        <taxon>Arthropoda</taxon>
        <taxon>Hexapoda</taxon>
        <taxon>Insecta</taxon>
        <taxon>Pterygota</taxon>
        <taxon>Neoptera</taxon>
        <taxon>Endopterygota</taxon>
        <taxon>Diptera</taxon>
        <taxon>Brachycera</taxon>
        <taxon>Stratiomyomorpha</taxon>
        <taxon>Stratiomyidae</taxon>
        <taxon>Hermetiinae</taxon>
        <taxon>Hermetia</taxon>
    </lineage>
</organism>
<evidence type="ECO:0000256" key="1">
    <source>
        <dbReference type="PROSITE-ProRule" id="PRU01211"/>
    </source>
</evidence>